<name>A0ACC2TKV6_9FUNG</name>
<keyword evidence="2" id="KW-1185">Reference proteome</keyword>
<accession>A0ACC2TKV6</accession>
<reference evidence="1" key="1">
    <citation type="submission" date="2022-04" db="EMBL/GenBank/DDBJ databases">
        <title>Genome of the entomopathogenic fungus Entomophthora muscae.</title>
        <authorList>
            <person name="Elya C."/>
            <person name="Lovett B.R."/>
            <person name="Lee E."/>
            <person name="Macias A.M."/>
            <person name="Hajek A.E."/>
            <person name="De Bivort B.L."/>
            <person name="Kasson M.T."/>
            <person name="De Fine Licht H.H."/>
            <person name="Stajich J.E."/>
        </authorList>
    </citation>
    <scope>NUCLEOTIDE SEQUENCE</scope>
    <source>
        <strain evidence="1">Berkeley</strain>
    </source>
</reference>
<comment type="caution">
    <text evidence="1">The sequence shown here is derived from an EMBL/GenBank/DDBJ whole genome shotgun (WGS) entry which is preliminary data.</text>
</comment>
<evidence type="ECO:0000313" key="1">
    <source>
        <dbReference type="EMBL" id="KAJ9075230.1"/>
    </source>
</evidence>
<proteinExistence type="predicted"/>
<evidence type="ECO:0000313" key="2">
    <source>
        <dbReference type="Proteomes" id="UP001165960"/>
    </source>
</evidence>
<dbReference type="EMBL" id="QTSX02002576">
    <property type="protein sequence ID" value="KAJ9075230.1"/>
    <property type="molecule type" value="Genomic_DNA"/>
</dbReference>
<gene>
    <name evidence="1" type="ORF">DSO57_1038054</name>
</gene>
<dbReference type="Proteomes" id="UP001165960">
    <property type="component" value="Unassembled WGS sequence"/>
</dbReference>
<protein>
    <submittedName>
        <fullName evidence="1">Uncharacterized protein</fullName>
    </submittedName>
</protein>
<organism evidence="1 2">
    <name type="scientific">Entomophthora muscae</name>
    <dbReference type="NCBI Taxonomy" id="34485"/>
    <lineage>
        <taxon>Eukaryota</taxon>
        <taxon>Fungi</taxon>
        <taxon>Fungi incertae sedis</taxon>
        <taxon>Zoopagomycota</taxon>
        <taxon>Entomophthoromycotina</taxon>
        <taxon>Entomophthoromycetes</taxon>
        <taxon>Entomophthorales</taxon>
        <taxon>Entomophthoraceae</taxon>
        <taxon>Entomophthora</taxon>
    </lineage>
</organism>
<sequence length="70" mass="7974">MRLLVASPGTPEQLLFLVLLGPCFHFPHSQAPFKPQFRLDVAVHQLNIKPKPTAEQEYDYSGFSPNHPFQ</sequence>